<reference evidence="1" key="1">
    <citation type="journal article" date="2020" name="Nat. Commun.">
        <title>Large-scale genome sequencing of mycorrhizal fungi provides insights into the early evolution of symbiotic traits.</title>
        <authorList>
            <person name="Miyauchi S."/>
            <person name="Kiss E."/>
            <person name="Kuo A."/>
            <person name="Drula E."/>
            <person name="Kohler A."/>
            <person name="Sanchez-Garcia M."/>
            <person name="Morin E."/>
            <person name="Andreopoulos B."/>
            <person name="Barry K.W."/>
            <person name="Bonito G."/>
            <person name="Buee M."/>
            <person name="Carver A."/>
            <person name="Chen C."/>
            <person name="Cichocki N."/>
            <person name="Clum A."/>
            <person name="Culley D."/>
            <person name="Crous P.W."/>
            <person name="Fauchery L."/>
            <person name="Girlanda M."/>
            <person name="Hayes R.D."/>
            <person name="Keri Z."/>
            <person name="LaButti K."/>
            <person name="Lipzen A."/>
            <person name="Lombard V."/>
            <person name="Magnuson J."/>
            <person name="Maillard F."/>
            <person name="Murat C."/>
            <person name="Nolan M."/>
            <person name="Ohm R.A."/>
            <person name="Pangilinan J."/>
            <person name="Pereira M.F."/>
            <person name="Perotto S."/>
            <person name="Peter M."/>
            <person name="Pfister S."/>
            <person name="Riley R."/>
            <person name="Sitrit Y."/>
            <person name="Stielow J.B."/>
            <person name="Szollosi G."/>
            <person name="Zifcakova L."/>
            <person name="Stursova M."/>
            <person name="Spatafora J.W."/>
            <person name="Tedersoo L."/>
            <person name="Vaario L.M."/>
            <person name="Yamada A."/>
            <person name="Yan M."/>
            <person name="Wang P."/>
            <person name="Xu J."/>
            <person name="Bruns T."/>
            <person name="Baldrian P."/>
            <person name="Vilgalys R."/>
            <person name="Dunand C."/>
            <person name="Henrissat B."/>
            <person name="Grigoriev I.V."/>
            <person name="Hibbett D."/>
            <person name="Nagy L.G."/>
            <person name="Martin F.M."/>
        </authorList>
    </citation>
    <scope>NUCLEOTIDE SEQUENCE</scope>
    <source>
        <strain evidence="1">UP504</strain>
    </source>
</reference>
<keyword evidence="2" id="KW-1185">Reference proteome</keyword>
<evidence type="ECO:0000313" key="1">
    <source>
        <dbReference type="EMBL" id="KAF9512756.1"/>
    </source>
</evidence>
<sequence length="59" mass="6368">MTNPHPPLTNGACLKLMKQDARPEGFQPVLQCLSLKKLGITSAGATPDRYRCPLVMSDG</sequence>
<dbReference type="Gene3D" id="2.40.50.140">
    <property type="entry name" value="Nucleic acid-binding proteins"/>
    <property type="match status" value="1"/>
</dbReference>
<protein>
    <submittedName>
        <fullName evidence="1">Uncharacterized protein</fullName>
    </submittedName>
</protein>
<feature type="non-terminal residue" evidence="1">
    <location>
        <position position="59"/>
    </location>
</feature>
<gene>
    <name evidence="1" type="ORF">BS47DRAFT_1344996</name>
</gene>
<dbReference type="OrthoDB" id="1751331at2759"/>
<name>A0A9P6AVJ6_9AGAM</name>
<evidence type="ECO:0000313" key="2">
    <source>
        <dbReference type="Proteomes" id="UP000886523"/>
    </source>
</evidence>
<comment type="caution">
    <text evidence="1">The sequence shown here is derived from an EMBL/GenBank/DDBJ whole genome shotgun (WGS) entry which is preliminary data.</text>
</comment>
<dbReference type="Proteomes" id="UP000886523">
    <property type="component" value="Unassembled WGS sequence"/>
</dbReference>
<organism evidence="1 2">
    <name type="scientific">Hydnum rufescens UP504</name>
    <dbReference type="NCBI Taxonomy" id="1448309"/>
    <lineage>
        <taxon>Eukaryota</taxon>
        <taxon>Fungi</taxon>
        <taxon>Dikarya</taxon>
        <taxon>Basidiomycota</taxon>
        <taxon>Agaricomycotina</taxon>
        <taxon>Agaricomycetes</taxon>
        <taxon>Cantharellales</taxon>
        <taxon>Hydnaceae</taxon>
        <taxon>Hydnum</taxon>
    </lineage>
</organism>
<accession>A0A9P6AVJ6</accession>
<dbReference type="InterPro" id="IPR012340">
    <property type="entry name" value="NA-bd_OB-fold"/>
</dbReference>
<proteinExistence type="predicted"/>
<dbReference type="EMBL" id="MU128982">
    <property type="protein sequence ID" value="KAF9512756.1"/>
    <property type="molecule type" value="Genomic_DNA"/>
</dbReference>
<dbReference type="AlphaFoldDB" id="A0A9P6AVJ6"/>